<dbReference type="Proteomes" id="UP000262272">
    <property type="component" value="Segment"/>
</dbReference>
<accession>A0A385DMY0</accession>
<protein>
    <submittedName>
        <fullName evidence="1">Uncharacterized protein</fullName>
    </submittedName>
</protein>
<dbReference type="KEGG" id="vg:63027102"/>
<dbReference type="RefSeq" id="YP_010002551.1">
    <property type="nucleotide sequence ID" value="NC_053245.1"/>
</dbReference>
<keyword evidence="2" id="KW-1185">Reference proteome</keyword>
<proteinExistence type="predicted"/>
<evidence type="ECO:0000313" key="2">
    <source>
        <dbReference type="Proteomes" id="UP000262272"/>
    </source>
</evidence>
<organism evidence="1 2">
    <name type="scientific">Gordonia phage Ali17</name>
    <dbReference type="NCBI Taxonomy" id="2301561"/>
    <lineage>
        <taxon>Viruses</taxon>
        <taxon>Duplodnaviria</taxon>
        <taxon>Heunggongvirae</taxon>
        <taxon>Uroviricota</taxon>
        <taxon>Caudoviricetes</taxon>
        <taxon>Stackebrandtviridae</taxon>
        <taxon>Schenleyvirinae</taxon>
        <taxon>Leonardvirus</taxon>
        <taxon>Leonardvirus ali17</taxon>
    </lineage>
</organism>
<gene>
    <name evidence="1" type="primary">74</name>
    <name evidence="1" type="ORF">SEA_ALI17_74</name>
</gene>
<dbReference type="GeneID" id="63027102"/>
<reference evidence="1 2" key="1">
    <citation type="submission" date="2018-07" db="EMBL/GenBank/DDBJ databases">
        <authorList>
            <person name="Celious N.A."/>
            <person name="Jones R.M."/>
            <person name="Banks M.D."/>
            <person name="Grant A."/>
            <person name="McCray S.R."/>
            <person name="Melton Z.A."/>
            <person name="Mitchell A.N."/>
            <person name="Smalls C.A."/>
            <person name="Postiglione A.E."/>
            <person name="Patwardhan S."/>
            <person name="Newman R.H."/>
            <person name="Coomans R.J."/>
            <person name="Warner M.H."/>
            <person name="Garlena R.A."/>
            <person name="Russell D.A."/>
            <person name="Pope W.H."/>
            <person name="Jacobs-Sera D."/>
            <person name="Hatfull G.F."/>
        </authorList>
    </citation>
    <scope>NUCLEOTIDE SEQUENCE [LARGE SCALE GENOMIC DNA]</scope>
</reference>
<dbReference type="EMBL" id="MH669000">
    <property type="protein sequence ID" value="AXQ60700.1"/>
    <property type="molecule type" value="Genomic_DNA"/>
</dbReference>
<evidence type="ECO:0000313" key="1">
    <source>
        <dbReference type="EMBL" id="AXQ60700.1"/>
    </source>
</evidence>
<name>A0A385DMY0_9CAUD</name>
<sequence>MRTETRPQIAAQVGYNPIHHPPKGTPAMTDIDYLNRVRLHASGVRDAQPMDSPIRNLTTMIIDLATIVENMLEPEPEPPAGVHLYPDDRESGAHVAIGQRIEHARLLDACAPDVIVFNGPAEARTYFRRTRQKRGGVPRKWQPCDENGVIRPHAGWPDGFDSDQLFLPATVVKLPTQVIS</sequence>